<dbReference type="Proteomes" id="UP000885750">
    <property type="component" value="Unassembled WGS sequence"/>
</dbReference>
<keyword evidence="2" id="KW-0472">Membrane</keyword>
<gene>
    <name evidence="3" type="ORF">ENJ51_08110</name>
</gene>
<sequence length="268" mass="30703">MANLEKHKQLPSSNDNNSFMQELREYLLANPLDNLPSLFLLGVAAFGIVTLVSLFIIDMLVFPFVLVAIITCLFAAWHIRLLGSMKVQVERLTAENNKLSSENEKFAASNESFTQKIEQFEGENQRLSDSLSKMEATADALKQNNDLLHHELAALQNLRNNLQDYADETKLDFSQILEEVNQNFERLEVISLANERVLLQRIAQDLEFLDQKEGMQRDEYERFVRRIPEHLQTSFARLGDTSFEQVSGANKRVDYQEIQALVHKVIGS</sequence>
<evidence type="ECO:0000313" key="3">
    <source>
        <dbReference type="EMBL" id="HFC92763.1"/>
    </source>
</evidence>
<protein>
    <submittedName>
        <fullName evidence="3">Uncharacterized protein</fullName>
    </submittedName>
</protein>
<reference evidence="3" key="1">
    <citation type="journal article" date="2020" name="mSystems">
        <title>Genome- and Community-Level Interaction Insights into Carbon Utilization and Element Cycling Functions of Hydrothermarchaeota in Hydrothermal Sediment.</title>
        <authorList>
            <person name="Zhou Z."/>
            <person name="Liu Y."/>
            <person name="Xu W."/>
            <person name="Pan J."/>
            <person name="Luo Z.H."/>
            <person name="Li M."/>
        </authorList>
    </citation>
    <scope>NUCLEOTIDE SEQUENCE [LARGE SCALE GENOMIC DNA]</scope>
    <source>
        <strain evidence="3">HyVt-493</strain>
    </source>
</reference>
<dbReference type="AlphaFoldDB" id="A0A7V2T3B2"/>
<comment type="caution">
    <text evidence="3">The sequence shown here is derived from an EMBL/GenBank/DDBJ whole genome shotgun (WGS) entry which is preliminary data.</text>
</comment>
<keyword evidence="2" id="KW-1133">Transmembrane helix</keyword>
<name>A0A7V2T3B2_LEUMU</name>
<dbReference type="Gene3D" id="6.10.250.3110">
    <property type="match status" value="1"/>
</dbReference>
<accession>A0A7V2T3B2</accession>
<feature type="transmembrane region" description="Helical" evidence="2">
    <location>
        <begin position="38"/>
        <end position="57"/>
    </location>
</feature>
<keyword evidence="1" id="KW-0175">Coiled coil</keyword>
<evidence type="ECO:0000256" key="1">
    <source>
        <dbReference type="SAM" id="Coils"/>
    </source>
</evidence>
<feature type="transmembrane region" description="Helical" evidence="2">
    <location>
        <begin position="63"/>
        <end position="82"/>
    </location>
</feature>
<dbReference type="EMBL" id="DRMS01000301">
    <property type="protein sequence ID" value="HFC92763.1"/>
    <property type="molecule type" value="Genomic_DNA"/>
</dbReference>
<feature type="coiled-coil region" evidence="1">
    <location>
        <begin position="82"/>
        <end position="172"/>
    </location>
</feature>
<organism evidence="3">
    <name type="scientific">Leucothrix mucor</name>
    <dbReference type="NCBI Taxonomy" id="45248"/>
    <lineage>
        <taxon>Bacteria</taxon>
        <taxon>Pseudomonadati</taxon>
        <taxon>Pseudomonadota</taxon>
        <taxon>Gammaproteobacteria</taxon>
        <taxon>Thiotrichales</taxon>
        <taxon>Thiotrichaceae</taxon>
        <taxon>Leucothrix</taxon>
    </lineage>
</organism>
<keyword evidence="2" id="KW-0812">Transmembrane</keyword>
<proteinExistence type="predicted"/>
<evidence type="ECO:0000256" key="2">
    <source>
        <dbReference type="SAM" id="Phobius"/>
    </source>
</evidence>